<comment type="caution">
    <text evidence="1">The sequence shown here is derived from an EMBL/GenBank/DDBJ whole genome shotgun (WGS) entry which is preliminary data.</text>
</comment>
<reference evidence="1 2" key="1">
    <citation type="journal article" date="2018" name="Proc. R. Soc. B">
        <title>A non-coding region near Follistatin controls head colour polymorphism in the Gouldian finch.</title>
        <authorList>
            <person name="Toomey M.B."/>
            <person name="Marques C.I."/>
            <person name="Andrade P."/>
            <person name="Araujo P.M."/>
            <person name="Sabatino S."/>
            <person name="Gazda M.A."/>
            <person name="Afonso S."/>
            <person name="Lopes R.J."/>
            <person name="Corbo J.C."/>
            <person name="Carneiro M."/>
        </authorList>
    </citation>
    <scope>NUCLEOTIDE SEQUENCE [LARGE SCALE GENOMIC DNA]</scope>
    <source>
        <strain evidence="1">Red01</strain>
        <tissue evidence="1">Muscle</tissue>
    </source>
</reference>
<evidence type="ECO:0000313" key="2">
    <source>
        <dbReference type="Proteomes" id="UP000276834"/>
    </source>
</evidence>
<protein>
    <submittedName>
        <fullName evidence="1">Uncharacterized protein</fullName>
    </submittedName>
</protein>
<dbReference type="AlphaFoldDB" id="A0A3L8SFY8"/>
<proteinExistence type="predicted"/>
<accession>A0A3L8SFY8</accession>
<evidence type="ECO:0000313" key="1">
    <source>
        <dbReference type="EMBL" id="RLW00757.1"/>
    </source>
</evidence>
<gene>
    <name evidence="1" type="ORF">DV515_00008683</name>
</gene>
<organism evidence="1 2">
    <name type="scientific">Chloebia gouldiae</name>
    <name type="common">Gouldian finch</name>
    <name type="synonym">Erythrura gouldiae</name>
    <dbReference type="NCBI Taxonomy" id="44316"/>
    <lineage>
        <taxon>Eukaryota</taxon>
        <taxon>Metazoa</taxon>
        <taxon>Chordata</taxon>
        <taxon>Craniata</taxon>
        <taxon>Vertebrata</taxon>
        <taxon>Euteleostomi</taxon>
        <taxon>Archelosauria</taxon>
        <taxon>Archosauria</taxon>
        <taxon>Dinosauria</taxon>
        <taxon>Saurischia</taxon>
        <taxon>Theropoda</taxon>
        <taxon>Coelurosauria</taxon>
        <taxon>Aves</taxon>
        <taxon>Neognathae</taxon>
        <taxon>Neoaves</taxon>
        <taxon>Telluraves</taxon>
        <taxon>Australaves</taxon>
        <taxon>Passeriformes</taxon>
        <taxon>Passeroidea</taxon>
        <taxon>Passeridae</taxon>
        <taxon>Chloebia</taxon>
    </lineage>
</organism>
<dbReference type="EMBL" id="QUSF01000026">
    <property type="protein sequence ID" value="RLW00757.1"/>
    <property type="molecule type" value="Genomic_DNA"/>
</dbReference>
<sequence>MLHTRDRSAQTSAAFIYLMLLNGKKYPVKGFNTLRMHNDISHKHRNPGGWKESGSVPSAEQHPLLQVAAFHTPKSQRHIAQDVGYIPKGFSEAQCPAAAPGAPGQQGTAGNGSLAQTLGAGGSYKSPDEFSQAAFPWSCGSLEERACTSSSSRCSKCTGQVWDVDCVGCPAALGACASSSFFTVSTGGKAGQSHFFLRVLQVICREQREEGHVLPAPYGTGHIPVLLSPRTHIQ</sequence>
<keyword evidence="2" id="KW-1185">Reference proteome</keyword>
<name>A0A3L8SFY8_CHLGU</name>
<dbReference type="Proteomes" id="UP000276834">
    <property type="component" value="Unassembled WGS sequence"/>
</dbReference>